<dbReference type="Proteomes" id="UP000625247">
    <property type="component" value="Unassembled WGS sequence"/>
</dbReference>
<sequence>MRRITKTHQPNEVRQWREANRETNHSYRDLLGTAAHRALKSKLLEEQGWLCAYTGRLIDNGSSHVEHIKPQCECVDWEDVEYRNVVACFPVDGGDVSYGYGAPVKASWWDEPRFVSPLSTDCERRFRFSWSGHVYPNPGDHEAAAETITALQLDADSLRKLRKARIDGFFGFGSKTRSRPLSIADAKRALANIEYRDTSGKLQEFCFVLRQLLPKYIEQGGG</sequence>
<organism evidence="1 2">
    <name type="scientific">Pseudomonas lutea</name>
    <dbReference type="NCBI Taxonomy" id="243924"/>
    <lineage>
        <taxon>Bacteria</taxon>
        <taxon>Pseudomonadati</taxon>
        <taxon>Pseudomonadota</taxon>
        <taxon>Gammaproteobacteria</taxon>
        <taxon>Pseudomonadales</taxon>
        <taxon>Pseudomonadaceae</taxon>
        <taxon>Pseudomonas</taxon>
    </lineage>
</organism>
<dbReference type="NCBIfam" id="TIGR02646">
    <property type="entry name" value="retron system putative HNH endonuclease"/>
    <property type="match status" value="1"/>
</dbReference>
<proteinExistence type="predicted"/>
<gene>
    <name evidence="1" type="ORF">IFT62_12630</name>
</gene>
<name>A0ABR9A7P2_9PSED</name>
<evidence type="ECO:0000313" key="1">
    <source>
        <dbReference type="EMBL" id="MBD8122062.1"/>
    </source>
</evidence>
<accession>A0ABR9A7P2</accession>
<keyword evidence="2" id="KW-1185">Reference proteome</keyword>
<protein>
    <submittedName>
        <fullName evidence="1">TIGR02646 family protein</fullName>
    </submittedName>
</protein>
<dbReference type="EMBL" id="JACYNP010000005">
    <property type="protein sequence ID" value="MBD8122062.1"/>
    <property type="molecule type" value="Genomic_DNA"/>
</dbReference>
<comment type="caution">
    <text evidence="1">The sequence shown here is derived from an EMBL/GenBank/DDBJ whole genome shotgun (WGS) entry which is preliminary data.</text>
</comment>
<reference evidence="1 2" key="1">
    <citation type="journal article" date="2020" name="FEMS Microbiol. Ecol.">
        <title>Temporal dynamics of bacterial communities during seed development and maturation.</title>
        <authorList>
            <person name="Chesneau G."/>
            <person name="Torres-Cortes G."/>
            <person name="Briand M."/>
            <person name="Darrasse A."/>
            <person name="Preveaux A."/>
            <person name="Marais C."/>
            <person name="Jacques M.A."/>
            <person name="Shade A."/>
            <person name="Barret M."/>
        </authorList>
    </citation>
    <scope>NUCLEOTIDE SEQUENCE [LARGE SCALE GENOMIC DNA]</scope>
    <source>
        <strain evidence="1 2">CFBP13723</strain>
    </source>
</reference>
<evidence type="ECO:0000313" key="2">
    <source>
        <dbReference type="Proteomes" id="UP000625247"/>
    </source>
</evidence>
<dbReference type="RefSeq" id="WP_191944393.1">
    <property type="nucleotide sequence ID" value="NZ_JACYNP010000005.1"/>
</dbReference>
<dbReference type="InterPro" id="IPR013467">
    <property type="entry name" value="HNH78-like"/>
</dbReference>